<dbReference type="PROSITE" id="PS50070">
    <property type="entry name" value="KRINGLE_2"/>
    <property type="match status" value="5"/>
</dbReference>
<reference evidence="7" key="1">
    <citation type="submission" date="2025-08" db="UniProtKB">
        <authorList>
            <consortium name="Ensembl"/>
        </authorList>
    </citation>
    <scope>IDENTIFICATION</scope>
</reference>
<sequence>CQKFTKSPILTHFRSRDRHDLRNLTSPPWPNVVWSMFPLGDLRENFCRNPGGDPKPWCYSIDPNIRWEYCDIPICGNCVHGDGSDYRGQVSMTRSGKTCQAWDSPFPHEHSRKSANYPCFDLESNYCRNPGGADTVWCYTTDHRKVWDTCAVPACEKNNQPERPANKLDSENCFSCIGEDYRGDVSHTTSGRACQRWDSQHPHKHDRTVERFPESGLTENFCRNPDGEAKPWCYTTNRDQRWEYCPIPRCTAPDPSTFTYDCVRGDGSTYHGQVSVTSTGKNCKPWSKQAQHEFGRTPENFPCKNLISNYCRNPGGVGNVWCYTTDTGDKWEKCEIPLSLSRTILYHKLELHRVFADCYRCRGADYRGQLRQSEFGKPCQQWDSQIPHEHTRTAERYPRSDLRENFCRNPDNELKPWCYTTDPFQRWEYCDVPLCSTISASHFLHQYAFSFDITIGKKPSYSGHVELHPWERYNISGTSFHNPLRPDLPALGCSKSSSARPHPRALPLQVSNSVLMAECCLCLSLLRNNINVSAIILRFASKAHGKKVYTAKVQKKKN</sequence>
<evidence type="ECO:0000256" key="4">
    <source>
        <dbReference type="ARBA" id="ARBA00023157"/>
    </source>
</evidence>
<dbReference type="Proteomes" id="UP000694388">
    <property type="component" value="Unplaced"/>
</dbReference>
<feature type="disulfide bond" evidence="5">
    <location>
        <begin position="311"/>
        <end position="334"/>
    </location>
</feature>
<evidence type="ECO:0000259" key="6">
    <source>
        <dbReference type="PROSITE" id="PS50070"/>
    </source>
</evidence>
<keyword evidence="8" id="KW-1185">Reference proteome</keyword>
<keyword evidence="2" id="KW-0732">Signal</keyword>
<feature type="domain" description="Kringle" evidence="6">
    <location>
        <begin position="172"/>
        <end position="250"/>
    </location>
</feature>
<feature type="disulfide bond" evidence="5">
    <location>
        <begin position="407"/>
        <end position="430"/>
    </location>
</feature>
<dbReference type="GO" id="GO:0004175">
    <property type="term" value="F:endopeptidase activity"/>
    <property type="evidence" value="ECO:0007669"/>
    <property type="project" value="TreeGrafter"/>
</dbReference>
<comment type="caution">
    <text evidence="5">Lacks conserved residue(s) required for the propagation of feature annotation.</text>
</comment>
<dbReference type="InterPro" id="IPR018056">
    <property type="entry name" value="Kringle_CS"/>
</dbReference>
<dbReference type="OMA" id="RTIEYYP"/>
<feature type="disulfide bond" evidence="5">
    <location>
        <begin position="194"/>
        <end position="233"/>
    </location>
</feature>
<name>A0A8C4WW16_EPTBU</name>
<dbReference type="CDD" id="cd00108">
    <property type="entry name" value="KR"/>
    <property type="match status" value="4"/>
</dbReference>
<feature type="disulfide bond" evidence="5">
    <location>
        <begin position="222"/>
        <end position="245"/>
    </location>
</feature>
<dbReference type="InterPro" id="IPR050759">
    <property type="entry name" value="Serine_protease_kringle"/>
</dbReference>
<dbReference type="Ensembl" id="ENSEBUT00000015472.1">
    <property type="protein sequence ID" value="ENSEBUP00000014897.1"/>
    <property type="gene ID" value="ENSEBUG00000009388.1"/>
</dbReference>
<feature type="disulfide bond" evidence="5">
    <location>
        <begin position="283"/>
        <end position="322"/>
    </location>
</feature>
<dbReference type="PANTHER" id="PTHR24261">
    <property type="entry name" value="PLASMINOGEN-RELATED"/>
    <property type="match status" value="1"/>
</dbReference>
<dbReference type="Gene3D" id="2.40.20.10">
    <property type="entry name" value="Plasminogen Kringle 4"/>
    <property type="match status" value="5"/>
</dbReference>
<feature type="disulfide bond" evidence="5">
    <location>
        <begin position="173"/>
        <end position="250"/>
    </location>
</feature>
<dbReference type="SMART" id="SM00130">
    <property type="entry name" value="KR"/>
    <property type="match status" value="5"/>
</dbReference>
<keyword evidence="3" id="KW-0677">Repeat</keyword>
<feature type="disulfide bond" evidence="5">
    <location>
        <begin position="99"/>
        <end position="138"/>
    </location>
</feature>
<protein>
    <recommendedName>
        <fullName evidence="6">Kringle domain-containing protein</fullName>
    </recommendedName>
</protein>
<dbReference type="GO" id="GO:0005102">
    <property type="term" value="F:signaling receptor binding"/>
    <property type="evidence" value="ECO:0007669"/>
    <property type="project" value="TreeGrafter"/>
</dbReference>
<proteinExistence type="predicted"/>
<feature type="disulfide bond" evidence="5">
    <location>
        <begin position="47"/>
        <end position="70"/>
    </location>
</feature>
<feature type="domain" description="Kringle" evidence="6">
    <location>
        <begin position="357"/>
        <end position="435"/>
    </location>
</feature>
<evidence type="ECO:0000256" key="1">
    <source>
        <dbReference type="ARBA" id="ARBA00022572"/>
    </source>
</evidence>
<dbReference type="PRINTS" id="PR00018">
    <property type="entry name" value="KRINGLE"/>
</dbReference>
<keyword evidence="4 5" id="KW-1015">Disulfide bond</keyword>
<feature type="disulfide bond" evidence="5">
    <location>
        <begin position="358"/>
        <end position="435"/>
    </location>
</feature>
<evidence type="ECO:0000256" key="2">
    <source>
        <dbReference type="ARBA" id="ARBA00022729"/>
    </source>
</evidence>
<feature type="domain" description="Kringle" evidence="6">
    <location>
        <begin position="261"/>
        <end position="339"/>
    </location>
</feature>
<dbReference type="FunFam" id="2.40.20.10:FF:000004">
    <property type="entry name" value="Hepatocyte growth factor"/>
    <property type="match status" value="1"/>
</dbReference>
<dbReference type="SUPFAM" id="SSF57440">
    <property type="entry name" value="Kringle-like"/>
    <property type="match status" value="5"/>
</dbReference>
<dbReference type="GO" id="GO:0006508">
    <property type="term" value="P:proteolysis"/>
    <property type="evidence" value="ECO:0007669"/>
    <property type="project" value="TreeGrafter"/>
</dbReference>
<dbReference type="AlphaFoldDB" id="A0A8C4WW16"/>
<feature type="disulfide bond" evidence="5">
    <location>
        <begin position="379"/>
        <end position="418"/>
    </location>
</feature>
<feature type="disulfide bond" evidence="5">
    <location>
        <begin position="127"/>
        <end position="150"/>
    </location>
</feature>
<dbReference type="PANTHER" id="PTHR24261:SF13">
    <property type="entry name" value="PLASMINOGEN"/>
    <property type="match status" value="1"/>
</dbReference>
<feature type="domain" description="Kringle" evidence="6">
    <location>
        <begin position="1"/>
        <end position="75"/>
    </location>
</feature>
<dbReference type="PROSITE" id="PS00021">
    <property type="entry name" value="KRINGLE_1"/>
    <property type="match status" value="4"/>
</dbReference>
<dbReference type="InterPro" id="IPR013806">
    <property type="entry name" value="Kringle-like"/>
</dbReference>
<keyword evidence="1 5" id="KW-0420">Kringle</keyword>
<dbReference type="Pfam" id="PF00051">
    <property type="entry name" value="Kringle"/>
    <property type="match status" value="5"/>
</dbReference>
<dbReference type="InterPro" id="IPR000001">
    <property type="entry name" value="Kringle"/>
</dbReference>
<evidence type="ECO:0000313" key="7">
    <source>
        <dbReference type="Ensembl" id="ENSEBUP00000014897.1"/>
    </source>
</evidence>
<evidence type="ECO:0000313" key="8">
    <source>
        <dbReference type="Proteomes" id="UP000694388"/>
    </source>
</evidence>
<dbReference type="InterPro" id="IPR038178">
    <property type="entry name" value="Kringle_sf"/>
</dbReference>
<dbReference type="GeneTree" id="ENSGT00940000155208"/>
<evidence type="ECO:0000256" key="5">
    <source>
        <dbReference type="PROSITE-ProRule" id="PRU00121"/>
    </source>
</evidence>
<organism evidence="7 8">
    <name type="scientific">Eptatretus burgeri</name>
    <name type="common">Inshore hagfish</name>
    <dbReference type="NCBI Taxonomy" id="7764"/>
    <lineage>
        <taxon>Eukaryota</taxon>
        <taxon>Metazoa</taxon>
        <taxon>Chordata</taxon>
        <taxon>Craniata</taxon>
        <taxon>Vertebrata</taxon>
        <taxon>Cyclostomata</taxon>
        <taxon>Myxini</taxon>
        <taxon>Myxiniformes</taxon>
        <taxon>Myxinidae</taxon>
        <taxon>Eptatretinae</taxon>
        <taxon>Eptatretus</taxon>
    </lineage>
</organism>
<feature type="disulfide bond" evidence="5">
    <location>
        <begin position="78"/>
        <end position="155"/>
    </location>
</feature>
<accession>A0A8C4WW16</accession>
<feature type="domain" description="Kringle" evidence="6">
    <location>
        <begin position="77"/>
        <end position="155"/>
    </location>
</feature>
<dbReference type="GO" id="GO:0005615">
    <property type="term" value="C:extracellular space"/>
    <property type="evidence" value="ECO:0007669"/>
    <property type="project" value="TreeGrafter"/>
</dbReference>
<evidence type="ECO:0000256" key="3">
    <source>
        <dbReference type="ARBA" id="ARBA00022737"/>
    </source>
</evidence>
<reference evidence="7" key="2">
    <citation type="submission" date="2025-09" db="UniProtKB">
        <authorList>
            <consortium name="Ensembl"/>
        </authorList>
    </citation>
    <scope>IDENTIFICATION</scope>
</reference>